<proteinExistence type="predicted"/>
<evidence type="ECO:0000313" key="1">
    <source>
        <dbReference type="EMBL" id="KAK6744305.1"/>
    </source>
</evidence>
<gene>
    <name evidence="1" type="primary">Necator_chrIII.g11936</name>
    <name evidence="1" type="ORF">RB195_011170</name>
</gene>
<accession>A0ABR1D1G6</accession>
<comment type="caution">
    <text evidence="1">The sequence shown here is derived from an EMBL/GenBank/DDBJ whole genome shotgun (WGS) entry which is preliminary data.</text>
</comment>
<dbReference type="Proteomes" id="UP001303046">
    <property type="component" value="Unassembled WGS sequence"/>
</dbReference>
<sequence length="142" mass="16081">MFTSKKIRRRSTAHTELGAKFKFENTSKSFSRCARRGCLKWSKRRPSPKIHSQLMGQWISSKLDYSIVSEENSADLFSGTPTSGKRVLTIDPRSPTADINRTPIEITSTPKTSGGSWISGGKKLTLEAFLKLRSFHYFKCFK</sequence>
<name>A0ABR1D1G6_NECAM</name>
<keyword evidence="2" id="KW-1185">Reference proteome</keyword>
<evidence type="ECO:0000313" key="2">
    <source>
        <dbReference type="Proteomes" id="UP001303046"/>
    </source>
</evidence>
<dbReference type="EMBL" id="JAVFWL010000003">
    <property type="protein sequence ID" value="KAK6744305.1"/>
    <property type="molecule type" value="Genomic_DNA"/>
</dbReference>
<reference evidence="1 2" key="1">
    <citation type="submission" date="2023-08" db="EMBL/GenBank/DDBJ databases">
        <title>A Necator americanus chromosomal reference genome.</title>
        <authorList>
            <person name="Ilik V."/>
            <person name="Petrzelkova K.J."/>
            <person name="Pardy F."/>
            <person name="Fuh T."/>
            <person name="Niatou-Singa F.S."/>
            <person name="Gouil Q."/>
            <person name="Baker L."/>
            <person name="Ritchie M.E."/>
            <person name="Jex A.R."/>
            <person name="Gazzola D."/>
            <person name="Li H."/>
            <person name="Toshio Fujiwara R."/>
            <person name="Zhan B."/>
            <person name="Aroian R.V."/>
            <person name="Pafco B."/>
            <person name="Schwarz E.M."/>
        </authorList>
    </citation>
    <scope>NUCLEOTIDE SEQUENCE [LARGE SCALE GENOMIC DNA]</scope>
    <source>
        <strain evidence="1 2">Aroian</strain>
        <tissue evidence="1">Whole animal</tissue>
    </source>
</reference>
<protein>
    <submittedName>
        <fullName evidence="1">Uncharacterized protein</fullName>
    </submittedName>
</protein>
<organism evidence="1 2">
    <name type="scientific">Necator americanus</name>
    <name type="common">Human hookworm</name>
    <dbReference type="NCBI Taxonomy" id="51031"/>
    <lineage>
        <taxon>Eukaryota</taxon>
        <taxon>Metazoa</taxon>
        <taxon>Ecdysozoa</taxon>
        <taxon>Nematoda</taxon>
        <taxon>Chromadorea</taxon>
        <taxon>Rhabditida</taxon>
        <taxon>Rhabditina</taxon>
        <taxon>Rhabditomorpha</taxon>
        <taxon>Strongyloidea</taxon>
        <taxon>Ancylostomatidae</taxon>
        <taxon>Bunostominae</taxon>
        <taxon>Necator</taxon>
    </lineage>
</organism>